<keyword evidence="4" id="KW-1185">Reference proteome</keyword>
<reference evidence="3 4" key="1">
    <citation type="submission" date="2020-08" db="EMBL/GenBank/DDBJ databases">
        <title>Genomic Encyclopedia of Type Strains, Phase IV (KMG-IV): sequencing the most valuable type-strain genomes for metagenomic binning, comparative biology and taxonomic classification.</title>
        <authorList>
            <person name="Goeker M."/>
        </authorList>
    </citation>
    <scope>NUCLEOTIDE SEQUENCE [LARGE SCALE GENOMIC DNA]</scope>
    <source>
        <strain evidence="3 4">DSM 25897</strain>
    </source>
</reference>
<dbReference type="Gene3D" id="3.20.20.140">
    <property type="entry name" value="Metal-dependent hydrolases"/>
    <property type="match status" value="1"/>
</dbReference>
<dbReference type="SUPFAM" id="SSF51338">
    <property type="entry name" value="Composite domain of metallo-dependent hydrolases"/>
    <property type="match status" value="1"/>
</dbReference>
<comment type="caution">
    <text evidence="3">The sequence shown here is derived from an EMBL/GenBank/DDBJ whole genome shotgun (WGS) entry which is preliminary data.</text>
</comment>
<feature type="chain" id="PRO_5031416633" evidence="1">
    <location>
        <begin position="21"/>
        <end position="430"/>
    </location>
</feature>
<dbReference type="PANTHER" id="PTHR43135:SF3">
    <property type="entry name" value="ALPHA-D-RIBOSE 1-METHYLPHOSPHONATE 5-TRIPHOSPHATE DIPHOSPHATASE"/>
    <property type="match status" value="1"/>
</dbReference>
<dbReference type="InterPro" id="IPR057744">
    <property type="entry name" value="OTAase-like"/>
</dbReference>
<dbReference type="PANTHER" id="PTHR43135">
    <property type="entry name" value="ALPHA-D-RIBOSE 1-METHYLPHOSPHONATE 5-TRIPHOSPHATE DIPHOSPHATASE"/>
    <property type="match status" value="1"/>
</dbReference>
<dbReference type="Pfam" id="PF01979">
    <property type="entry name" value="Amidohydro_1"/>
    <property type="match status" value="1"/>
</dbReference>
<name>A0A7W7Y1G6_9GAMM</name>
<sequence>MRHARLALLALALAGGHAVAAEVAVIRADRVIVDAAAAPLGPSTLVVRDGRIQALLPGLAAQPPLDEGDTVREFDLRGKTVLPGLIDSHVHLTLDPGSPWWRQAVTTPEFAAAVGMKNAAVTVRAGFTTVRDLGSPGRAGQAVRDAVAAGLAPGPRILVAGPMISIVGGHGDATGFRPEVTEAIQGHVCTGATECARRVRESARAGVDVIKFAATGGVLSQQDRGLGQHFTDEEMRAIVDTARSLGLKVAAHAHGARGVEAAARAGVDSVDHGTFVDDDAIRAMKAHGTYLVPTLSPTIAYREHVGTGRYTPVVEAKIRIRLEATGRNIRAARQAGIPIAFGTDAGVSDHGRNAEEFPLMLEYGGLTAREALVAATRNAAELLGVAAETGTLEPGKAADIIAVDGDPLDDITALQRVRFVMADGRIVRAD</sequence>
<keyword evidence="3" id="KW-0378">Hydrolase</keyword>
<dbReference type="InterPro" id="IPR051781">
    <property type="entry name" value="Metallo-dep_Hydrolase"/>
</dbReference>
<keyword evidence="1" id="KW-0732">Signal</keyword>
<dbReference type="GO" id="GO:0016810">
    <property type="term" value="F:hydrolase activity, acting on carbon-nitrogen (but not peptide) bonds"/>
    <property type="evidence" value="ECO:0007669"/>
    <property type="project" value="InterPro"/>
</dbReference>
<evidence type="ECO:0000259" key="2">
    <source>
        <dbReference type="Pfam" id="PF01979"/>
    </source>
</evidence>
<dbReference type="InterPro" id="IPR006680">
    <property type="entry name" value="Amidohydro-rel"/>
</dbReference>
<dbReference type="InterPro" id="IPR011059">
    <property type="entry name" value="Metal-dep_hydrolase_composite"/>
</dbReference>
<organism evidence="3 4">
    <name type="scientific">Rehaibacterium terrae</name>
    <dbReference type="NCBI Taxonomy" id="1341696"/>
    <lineage>
        <taxon>Bacteria</taxon>
        <taxon>Pseudomonadati</taxon>
        <taxon>Pseudomonadota</taxon>
        <taxon>Gammaproteobacteria</taxon>
        <taxon>Lysobacterales</taxon>
        <taxon>Lysobacteraceae</taxon>
        <taxon>Rehaibacterium</taxon>
    </lineage>
</organism>
<dbReference type="SUPFAM" id="SSF51556">
    <property type="entry name" value="Metallo-dependent hydrolases"/>
    <property type="match status" value="1"/>
</dbReference>
<evidence type="ECO:0000313" key="4">
    <source>
        <dbReference type="Proteomes" id="UP000519004"/>
    </source>
</evidence>
<dbReference type="Proteomes" id="UP000519004">
    <property type="component" value="Unassembled WGS sequence"/>
</dbReference>
<dbReference type="RefSeq" id="WP_183949026.1">
    <property type="nucleotide sequence ID" value="NZ_JACHHX010000018.1"/>
</dbReference>
<protein>
    <submittedName>
        <fullName evidence="3">Imidazolonepropionase-like amidohydrolase</fullName>
    </submittedName>
</protein>
<evidence type="ECO:0000313" key="3">
    <source>
        <dbReference type="EMBL" id="MBB5016359.1"/>
    </source>
</evidence>
<dbReference type="EMBL" id="JACHHX010000018">
    <property type="protein sequence ID" value="MBB5016359.1"/>
    <property type="molecule type" value="Genomic_DNA"/>
</dbReference>
<evidence type="ECO:0000256" key="1">
    <source>
        <dbReference type="SAM" id="SignalP"/>
    </source>
</evidence>
<dbReference type="InterPro" id="IPR032466">
    <property type="entry name" value="Metal_Hydrolase"/>
</dbReference>
<dbReference type="CDD" id="cd01299">
    <property type="entry name" value="Met_dep_hydrolase_A"/>
    <property type="match status" value="1"/>
</dbReference>
<proteinExistence type="predicted"/>
<feature type="domain" description="Amidohydrolase-related" evidence="2">
    <location>
        <begin position="80"/>
        <end position="427"/>
    </location>
</feature>
<accession>A0A7W7Y1G6</accession>
<dbReference type="Gene3D" id="2.30.40.10">
    <property type="entry name" value="Urease, subunit C, domain 1"/>
    <property type="match status" value="1"/>
</dbReference>
<dbReference type="AlphaFoldDB" id="A0A7W7Y1G6"/>
<feature type="signal peptide" evidence="1">
    <location>
        <begin position="1"/>
        <end position="20"/>
    </location>
</feature>
<gene>
    <name evidence="3" type="ORF">HNQ58_002274</name>
</gene>